<dbReference type="AlphaFoldDB" id="A0A4C1S999"/>
<name>A0A4C1S999_EUMVA</name>
<reference evidence="2 3" key="1">
    <citation type="journal article" date="2019" name="Commun. Biol.">
        <title>The bagworm genome reveals a unique fibroin gene that provides high tensile strength.</title>
        <authorList>
            <person name="Kono N."/>
            <person name="Nakamura H."/>
            <person name="Ohtoshi R."/>
            <person name="Tomita M."/>
            <person name="Numata K."/>
            <person name="Arakawa K."/>
        </authorList>
    </citation>
    <scope>NUCLEOTIDE SEQUENCE [LARGE SCALE GENOMIC DNA]</scope>
</reference>
<keyword evidence="3" id="KW-1185">Reference proteome</keyword>
<sequence>MRNAVWLFSAEPSPITIRVGARKNSGSGRGGRAALPGRRPPPAARRHGQKITLPYVRLFLCAMRKKLPTDMSAHMQMHCCGAAGGGRLMHKSVSKCIYRCVRRTWQRRKSLSSTFDWRMKVIILLRAHTTV</sequence>
<evidence type="ECO:0000313" key="2">
    <source>
        <dbReference type="EMBL" id="GBO98822.1"/>
    </source>
</evidence>
<evidence type="ECO:0000256" key="1">
    <source>
        <dbReference type="SAM" id="MobiDB-lite"/>
    </source>
</evidence>
<feature type="region of interest" description="Disordered" evidence="1">
    <location>
        <begin position="20"/>
        <end position="47"/>
    </location>
</feature>
<evidence type="ECO:0000313" key="3">
    <source>
        <dbReference type="Proteomes" id="UP000299102"/>
    </source>
</evidence>
<dbReference type="EMBL" id="BGZK01000001">
    <property type="protein sequence ID" value="GBO98822.1"/>
    <property type="molecule type" value="Genomic_DNA"/>
</dbReference>
<accession>A0A4C1S999</accession>
<proteinExistence type="predicted"/>
<organism evidence="2 3">
    <name type="scientific">Eumeta variegata</name>
    <name type="common">Bagworm moth</name>
    <name type="synonym">Eumeta japonica</name>
    <dbReference type="NCBI Taxonomy" id="151549"/>
    <lineage>
        <taxon>Eukaryota</taxon>
        <taxon>Metazoa</taxon>
        <taxon>Ecdysozoa</taxon>
        <taxon>Arthropoda</taxon>
        <taxon>Hexapoda</taxon>
        <taxon>Insecta</taxon>
        <taxon>Pterygota</taxon>
        <taxon>Neoptera</taxon>
        <taxon>Endopterygota</taxon>
        <taxon>Lepidoptera</taxon>
        <taxon>Glossata</taxon>
        <taxon>Ditrysia</taxon>
        <taxon>Tineoidea</taxon>
        <taxon>Psychidae</taxon>
        <taxon>Oiketicinae</taxon>
        <taxon>Eumeta</taxon>
    </lineage>
</organism>
<gene>
    <name evidence="2" type="ORF">EVAR_284_1</name>
</gene>
<protein>
    <submittedName>
        <fullName evidence="2">Uncharacterized protein</fullName>
    </submittedName>
</protein>
<dbReference type="Proteomes" id="UP000299102">
    <property type="component" value="Unassembled WGS sequence"/>
</dbReference>
<comment type="caution">
    <text evidence="2">The sequence shown here is derived from an EMBL/GenBank/DDBJ whole genome shotgun (WGS) entry which is preliminary data.</text>
</comment>